<evidence type="ECO:0000313" key="3">
    <source>
        <dbReference type="Proteomes" id="UP001345219"/>
    </source>
</evidence>
<gene>
    <name evidence="2" type="ORF">SAY87_011091</name>
</gene>
<keyword evidence="3" id="KW-1185">Reference proteome</keyword>
<proteinExistence type="predicted"/>
<dbReference type="Proteomes" id="UP001345219">
    <property type="component" value="Chromosome 9"/>
</dbReference>
<evidence type="ECO:0000313" key="2">
    <source>
        <dbReference type="EMBL" id="KAK4744779.1"/>
    </source>
</evidence>
<protein>
    <submittedName>
        <fullName evidence="2">Uncharacterized protein</fullName>
    </submittedName>
</protein>
<dbReference type="EMBL" id="JAXIOK010000022">
    <property type="protein sequence ID" value="KAK4744779.1"/>
    <property type="molecule type" value="Genomic_DNA"/>
</dbReference>
<evidence type="ECO:0000256" key="1">
    <source>
        <dbReference type="SAM" id="SignalP"/>
    </source>
</evidence>
<organism evidence="2 3">
    <name type="scientific">Trapa incisa</name>
    <dbReference type="NCBI Taxonomy" id="236973"/>
    <lineage>
        <taxon>Eukaryota</taxon>
        <taxon>Viridiplantae</taxon>
        <taxon>Streptophyta</taxon>
        <taxon>Embryophyta</taxon>
        <taxon>Tracheophyta</taxon>
        <taxon>Spermatophyta</taxon>
        <taxon>Magnoliopsida</taxon>
        <taxon>eudicotyledons</taxon>
        <taxon>Gunneridae</taxon>
        <taxon>Pentapetalae</taxon>
        <taxon>rosids</taxon>
        <taxon>malvids</taxon>
        <taxon>Myrtales</taxon>
        <taxon>Lythraceae</taxon>
        <taxon>Trapa</taxon>
    </lineage>
</organism>
<name>A0AAN7GVQ8_9MYRT</name>
<feature type="signal peptide" evidence="1">
    <location>
        <begin position="1"/>
        <end position="24"/>
    </location>
</feature>
<comment type="caution">
    <text evidence="2">The sequence shown here is derived from an EMBL/GenBank/DDBJ whole genome shotgun (WGS) entry which is preliminary data.</text>
</comment>
<reference evidence="2 3" key="1">
    <citation type="journal article" date="2023" name="Hortic Res">
        <title>Pangenome of water caltrop reveals structural variations and asymmetric subgenome divergence after allopolyploidization.</title>
        <authorList>
            <person name="Zhang X."/>
            <person name="Chen Y."/>
            <person name="Wang L."/>
            <person name="Yuan Y."/>
            <person name="Fang M."/>
            <person name="Shi L."/>
            <person name="Lu R."/>
            <person name="Comes H.P."/>
            <person name="Ma Y."/>
            <person name="Chen Y."/>
            <person name="Huang G."/>
            <person name="Zhou Y."/>
            <person name="Zheng Z."/>
            <person name="Qiu Y."/>
        </authorList>
    </citation>
    <scope>NUCLEOTIDE SEQUENCE [LARGE SCALE GENOMIC DNA]</scope>
    <source>
        <tissue evidence="2">Roots</tissue>
    </source>
</reference>
<keyword evidence="1" id="KW-0732">Signal</keyword>
<feature type="chain" id="PRO_5042849468" evidence="1">
    <location>
        <begin position="25"/>
        <end position="129"/>
    </location>
</feature>
<sequence length="129" mass="14300">MAWVLHRAFLGITFTNIFPGIVDAVNPGGWNDGELLVSSGLKPLFHSIILESFAGGIDQFQYGREQRPVGCQQNDAHNPETRIRASTGVVTEALPTHPLKHLFLLLRLIDDLQEILMLKVVFDHADGSQ</sequence>
<dbReference type="AlphaFoldDB" id="A0AAN7GVQ8"/>
<accession>A0AAN7GVQ8</accession>